<dbReference type="Proteomes" id="UP000805841">
    <property type="component" value="Unassembled WGS sequence"/>
</dbReference>
<comment type="caution">
    <text evidence="1">The sequence shown here is derived from an EMBL/GenBank/DDBJ whole genome shotgun (WGS) entry which is preliminary data.</text>
</comment>
<gene>
    <name evidence="1" type="ORF">HAQ05_26320</name>
</gene>
<name>A0ABR7ZA65_9PSED</name>
<proteinExistence type="predicted"/>
<accession>A0ABR7ZA65</accession>
<dbReference type="RefSeq" id="WP_190426835.1">
    <property type="nucleotide sequence ID" value="NZ_JAAOCA010000056.1"/>
</dbReference>
<reference evidence="1 2" key="1">
    <citation type="journal article" date="2020" name="Insects">
        <title>Bacteria Belonging to Pseudomonas typographi sp. nov. from the Bark Beetle Ips typographus Have Genomic Potential to Aid in the Host Ecology.</title>
        <authorList>
            <person name="Peral-Aranega E."/>
            <person name="Saati-Santamaria Z."/>
            <person name="Kolarik M."/>
            <person name="Rivas R."/>
            <person name="Garcia-Fraile P."/>
        </authorList>
    </citation>
    <scope>NUCLEOTIDE SEQUENCE [LARGE SCALE GENOMIC DNA]</scope>
    <source>
        <strain evidence="1 2">CA3A</strain>
    </source>
</reference>
<sequence length="175" mass="19497">MGLFFRKKPTVASDLRAVTRGLHEAATSANHMVSQQYIRLFDQFFDYDRQALGTPMKARMVEVALDAGHSMQVPLISLVAPRGLSLDTMRVDLSVKIDSTQLEEASNALENGELDSERFFVTFGSPLRHEPGRHPDEVQISLTFKACEPPEGIQRLIDEYTRLIAPRPTADPGEG</sequence>
<dbReference type="EMBL" id="JAAOCA010000056">
    <property type="protein sequence ID" value="MBD1602199.1"/>
    <property type="molecule type" value="Genomic_DNA"/>
</dbReference>
<organism evidence="1 2">
    <name type="scientific">Pseudomonas typographi</name>
    <dbReference type="NCBI Taxonomy" id="2715964"/>
    <lineage>
        <taxon>Bacteria</taxon>
        <taxon>Pseudomonadati</taxon>
        <taxon>Pseudomonadota</taxon>
        <taxon>Gammaproteobacteria</taxon>
        <taxon>Pseudomonadales</taxon>
        <taxon>Pseudomonadaceae</taxon>
        <taxon>Pseudomonas</taxon>
    </lineage>
</organism>
<evidence type="ECO:0000313" key="2">
    <source>
        <dbReference type="Proteomes" id="UP000805841"/>
    </source>
</evidence>
<dbReference type="Pfam" id="PF11655">
    <property type="entry name" value="DUF2589"/>
    <property type="match status" value="1"/>
</dbReference>
<keyword evidence="2" id="KW-1185">Reference proteome</keyword>
<dbReference type="InterPro" id="IPR024510">
    <property type="entry name" value="DUF2589"/>
</dbReference>
<protein>
    <submittedName>
        <fullName evidence="1">DUF2589 domain-containing protein</fullName>
    </submittedName>
</protein>
<evidence type="ECO:0000313" key="1">
    <source>
        <dbReference type="EMBL" id="MBD1602199.1"/>
    </source>
</evidence>